<evidence type="ECO:0000256" key="6">
    <source>
        <dbReference type="ARBA" id="ARBA00024298"/>
    </source>
</evidence>
<organism evidence="15 16">
    <name type="scientific">Shouchella lehensis G1</name>
    <dbReference type="NCBI Taxonomy" id="1246626"/>
    <lineage>
        <taxon>Bacteria</taxon>
        <taxon>Bacillati</taxon>
        <taxon>Bacillota</taxon>
        <taxon>Bacilli</taxon>
        <taxon>Bacillales</taxon>
        <taxon>Bacillaceae</taxon>
        <taxon>Shouchella</taxon>
    </lineage>
</organism>
<evidence type="ECO:0000256" key="10">
    <source>
        <dbReference type="ARBA" id="ARBA00030894"/>
    </source>
</evidence>
<evidence type="ECO:0000256" key="1">
    <source>
        <dbReference type="ARBA" id="ARBA00009732"/>
    </source>
</evidence>
<dbReference type="PANTHER" id="PTHR46509:SF1">
    <property type="entry name" value="PHOSPHOADENOSINE PHOSPHOSULFATE REDUCTASE"/>
    <property type="match status" value="1"/>
</dbReference>
<evidence type="ECO:0000256" key="7">
    <source>
        <dbReference type="ARBA" id="ARBA00024327"/>
    </source>
</evidence>
<dbReference type="KEGG" id="ble:BleG1_0793"/>
<evidence type="ECO:0000256" key="11">
    <source>
        <dbReference type="ARBA" id="ARBA00032041"/>
    </source>
</evidence>
<evidence type="ECO:0000313" key="15">
    <source>
        <dbReference type="EMBL" id="AIC93401.1"/>
    </source>
</evidence>
<reference evidence="15 16" key="1">
    <citation type="journal article" date="2014" name="Gene">
        <title>A comparative genomic analysis of the alkalitolerant soil bacterium Bacillus lehensis G1.</title>
        <authorList>
            <person name="Noor Y.M."/>
            <person name="Samsulrizal N.H."/>
            <person name="Jema'on N.A."/>
            <person name="Low K.O."/>
            <person name="Ramli A.N."/>
            <person name="Alias N.I."/>
            <person name="Damis S.I."/>
            <person name="Fuzi S.F."/>
            <person name="Isa M.N."/>
            <person name="Murad A.M."/>
            <person name="Raih M.F."/>
            <person name="Bakar F.D."/>
            <person name="Najimudin N."/>
            <person name="Mahadi N.M."/>
            <person name="Illias R.M."/>
        </authorList>
    </citation>
    <scope>NUCLEOTIDE SEQUENCE [LARGE SCALE GENOMIC DNA]</scope>
    <source>
        <strain evidence="15 16">G1</strain>
    </source>
</reference>
<keyword evidence="16" id="KW-1185">Reference proteome</keyword>
<name>A0A060LQ00_9BACI</name>
<comment type="function">
    <text evidence="6 12">Catalyzes the formation of sulfite from adenosine 5'-phosphosulfate (APS) using thioredoxin as an electron donor.</text>
</comment>
<feature type="domain" description="Phosphoadenosine phosphosulphate reductase" evidence="14">
    <location>
        <begin position="39"/>
        <end position="211"/>
    </location>
</feature>
<dbReference type="GO" id="GO:0019344">
    <property type="term" value="P:cysteine biosynthetic process"/>
    <property type="evidence" value="ECO:0007669"/>
    <property type="project" value="InterPro"/>
</dbReference>
<feature type="binding site" evidence="12">
    <location>
        <position position="208"/>
    </location>
    <ligand>
        <name>[4Fe-4S] cluster</name>
        <dbReference type="ChEBI" id="CHEBI:49883"/>
    </ligand>
</feature>
<feature type="binding site" evidence="12">
    <location>
        <position position="122"/>
    </location>
    <ligand>
        <name>[4Fe-4S] cluster</name>
        <dbReference type="ChEBI" id="CHEBI:49883"/>
    </ligand>
</feature>
<dbReference type="STRING" id="1246626.BleG1_0793"/>
<feature type="binding site" evidence="12">
    <location>
        <position position="123"/>
    </location>
    <ligand>
        <name>[4Fe-4S] cluster</name>
        <dbReference type="ChEBI" id="CHEBI:49883"/>
    </ligand>
</feature>
<feature type="active site" description="Nucleophile; cysteine thiosulfonate intermediate" evidence="12">
    <location>
        <position position="231"/>
    </location>
</feature>
<evidence type="ECO:0000256" key="2">
    <source>
        <dbReference type="ARBA" id="ARBA00022490"/>
    </source>
</evidence>
<dbReference type="NCBIfam" id="NF002537">
    <property type="entry name" value="PRK02090.1"/>
    <property type="match status" value="1"/>
</dbReference>
<dbReference type="EC" id="1.8.4.10" evidence="8 12"/>
<dbReference type="GO" id="GO:0019379">
    <property type="term" value="P:sulfate assimilation, phosphoadenylyl sulfate reduction by phosphoadenylyl-sulfate reductase (thioredoxin)"/>
    <property type="evidence" value="ECO:0007669"/>
    <property type="project" value="UniProtKB-UniRule"/>
</dbReference>
<dbReference type="InterPro" id="IPR004511">
    <property type="entry name" value="PAPS/APS_Rdtase"/>
</dbReference>
<dbReference type="HOGENOM" id="CLU_044089_2_1_9"/>
<keyword evidence="5 12" id="KW-0411">Iron-sulfur</keyword>
<dbReference type="HAMAP" id="MF_00063">
    <property type="entry name" value="CysH"/>
    <property type="match status" value="1"/>
</dbReference>
<evidence type="ECO:0000259" key="14">
    <source>
        <dbReference type="Pfam" id="PF01507"/>
    </source>
</evidence>
<dbReference type="EMBL" id="CP003923">
    <property type="protein sequence ID" value="AIC93401.1"/>
    <property type="molecule type" value="Genomic_DNA"/>
</dbReference>
<dbReference type="NCBIfam" id="TIGR00434">
    <property type="entry name" value="cysH"/>
    <property type="match status" value="1"/>
</dbReference>
<dbReference type="GO" id="GO:0051539">
    <property type="term" value="F:4 iron, 4 sulfur cluster binding"/>
    <property type="evidence" value="ECO:0007669"/>
    <property type="project" value="UniProtKB-UniRule"/>
</dbReference>
<evidence type="ECO:0000256" key="3">
    <source>
        <dbReference type="ARBA" id="ARBA00023002"/>
    </source>
</evidence>
<evidence type="ECO:0000256" key="4">
    <source>
        <dbReference type="ARBA" id="ARBA00023004"/>
    </source>
</evidence>
<keyword evidence="3 12" id="KW-0560">Oxidoreductase</keyword>
<evidence type="ECO:0000256" key="8">
    <source>
        <dbReference type="ARBA" id="ARBA00024386"/>
    </source>
</evidence>
<gene>
    <name evidence="12" type="primary">cysH</name>
    <name evidence="15" type="ORF">BleG1_0793</name>
</gene>
<dbReference type="eggNOG" id="COG0175">
    <property type="taxonomic scope" value="Bacteria"/>
</dbReference>
<dbReference type="GO" id="GO:0043866">
    <property type="term" value="F:adenylyl-sulfate reductase (thioredoxin) activity"/>
    <property type="evidence" value="ECO:0007669"/>
    <property type="project" value="UniProtKB-EC"/>
</dbReference>
<comment type="catalytic activity">
    <reaction evidence="12">
        <text>[thioredoxin]-disulfide + sulfite + AMP + 2 H(+) = adenosine 5'-phosphosulfate + [thioredoxin]-dithiol</text>
        <dbReference type="Rhea" id="RHEA:21976"/>
        <dbReference type="Rhea" id="RHEA-COMP:10698"/>
        <dbReference type="Rhea" id="RHEA-COMP:10700"/>
        <dbReference type="ChEBI" id="CHEBI:15378"/>
        <dbReference type="ChEBI" id="CHEBI:17359"/>
        <dbReference type="ChEBI" id="CHEBI:29950"/>
        <dbReference type="ChEBI" id="CHEBI:50058"/>
        <dbReference type="ChEBI" id="CHEBI:58243"/>
        <dbReference type="ChEBI" id="CHEBI:456215"/>
        <dbReference type="EC" id="1.8.4.10"/>
    </reaction>
</comment>
<comment type="cofactor">
    <cofactor evidence="12">
        <name>[4Fe-4S] cluster</name>
        <dbReference type="ChEBI" id="CHEBI:49883"/>
    </cofactor>
    <text evidence="12">Binds 1 [4Fe-4S] cluster per subunit.</text>
</comment>
<dbReference type="Proteomes" id="UP000027142">
    <property type="component" value="Chromosome"/>
</dbReference>
<dbReference type="InterPro" id="IPR011798">
    <property type="entry name" value="APS_reductase"/>
</dbReference>
<keyword evidence="2 12" id="KW-0963">Cytoplasm</keyword>
<dbReference type="PATRIC" id="fig|1246626.3.peg.792"/>
<dbReference type="Pfam" id="PF01507">
    <property type="entry name" value="PAPS_reduct"/>
    <property type="match status" value="1"/>
</dbReference>
<dbReference type="GO" id="GO:0005737">
    <property type="term" value="C:cytoplasm"/>
    <property type="evidence" value="ECO:0007669"/>
    <property type="project" value="UniProtKB-SubCell"/>
</dbReference>
<evidence type="ECO:0000256" key="13">
    <source>
        <dbReference type="SAM" id="MobiDB-lite"/>
    </source>
</evidence>
<keyword evidence="4 12" id="KW-0408">Iron</keyword>
<sequence length="241" mass="28276">MSYLYKEMQGEDYAVLNSKLKSRDSIDILRFAHQTYGKNLVYACSFGAEAMVMLDLLSKVQKDAQILFLDTDFHFKETYELIEKVKQRYPHMQIKLAKSSLTPEEQENQFGSKLWLTNPDQCCQIRKLDVLEREMAPFDAWLSGLRREQSPTRANTEFINQDNRFKKVKICPLIHWTEEEIWMYIELHKLPYNPLHDQHYPSIGCTYCTKPVMPGEDNRSGRWQGNQKTECGLHAPTKGEE</sequence>
<accession>A0A060LQ00</accession>
<comment type="similarity">
    <text evidence="1 12">Belongs to the PAPS reductase family. CysH subfamily.</text>
</comment>
<dbReference type="SUPFAM" id="SSF52402">
    <property type="entry name" value="Adenine nucleotide alpha hydrolases-like"/>
    <property type="match status" value="1"/>
</dbReference>
<comment type="subcellular location">
    <subcellularLocation>
        <location evidence="12">Cytoplasm</location>
    </subcellularLocation>
</comment>
<feature type="binding site" evidence="12">
    <location>
        <position position="205"/>
    </location>
    <ligand>
        <name>[4Fe-4S] cluster</name>
        <dbReference type="ChEBI" id="CHEBI:49883"/>
    </ligand>
</feature>
<feature type="region of interest" description="Disordered" evidence="13">
    <location>
        <begin position="217"/>
        <end position="241"/>
    </location>
</feature>
<dbReference type="InterPro" id="IPR014729">
    <property type="entry name" value="Rossmann-like_a/b/a_fold"/>
</dbReference>
<dbReference type="PIRSF" id="PIRSF000857">
    <property type="entry name" value="PAPS_reductase"/>
    <property type="match status" value="1"/>
</dbReference>
<evidence type="ECO:0000256" key="5">
    <source>
        <dbReference type="ARBA" id="ARBA00023014"/>
    </source>
</evidence>
<evidence type="ECO:0000256" key="9">
    <source>
        <dbReference type="ARBA" id="ARBA00029514"/>
    </source>
</evidence>
<dbReference type="CDD" id="cd23945">
    <property type="entry name" value="PAPS_reductase"/>
    <property type="match status" value="1"/>
</dbReference>
<dbReference type="NCBIfam" id="TIGR02055">
    <property type="entry name" value="APS_reductase"/>
    <property type="match status" value="1"/>
</dbReference>
<dbReference type="AlphaFoldDB" id="A0A060LQ00"/>
<evidence type="ECO:0000313" key="16">
    <source>
        <dbReference type="Proteomes" id="UP000027142"/>
    </source>
</evidence>
<comment type="pathway">
    <text evidence="7 12">Sulfur metabolism; hydrogen sulfide biosynthesis; sulfite from sulfate.</text>
</comment>
<keyword evidence="12" id="KW-0479">Metal-binding</keyword>
<dbReference type="GO" id="GO:0004604">
    <property type="term" value="F:phosphoadenylyl-sulfate reductase (thioredoxin) activity"/>
    <property type="evidence" value="ECO:0007669"/>
    <property type="project" value="UniProtKB-UniRule"/>
</dbReference>
<dbReference type="PANTHER" id="PTHR46509">
    <property type="entry name" value="PHOSPHOADENOSINE PHOSPHOSULFATE REDUCTASE"/>
    <property type="match status" value="1"/>
</dbReference>
<protein>
    <recommendedName>
        <fullName evidence="9 12">Adenosine 5'-phosphosulfate reductase</fullName>
        <shortName evidence="12">APS reductase</shortName>
        <ecNumber evidence="8 12">1.8.4.10</ecNumber>
    </recommendedName>
    <alternativeName>
        <fullName evidence="11 12">5'-adenylylsulfate reductase</fullName>
    </alternativeName>
    <alternativeName>
        <fullName evidence="10 12">Thioredoxin-dependent 5'-adenylylsulfate reductase</fullName>
    </alternativeName>
</protein>
<dbReference type="GO" id="GO:0046872">
    <property type="term" value="F:metal ion binding"/>
    <property type="evidence" value="ECO:0007669"/>
    <property type="project" value="UniProtKB-KW"/>
</dbReference>
<dbReference type="GO" id="GO:0070814">
    <property type="term" value="P:hydrogen sulfide biosynthetic process"/>
    <property type="evidence" value="ECO:0007669"/>
    <property type="project" value="UniProtKB-UniRule"/>
</dbReference>
<dbReference type="Gene3D" id="3.40.50.620">
    <property type="entry name" value="HUPs"/>
    <property type="match status" value="1"/>
</dbReference>
<evidence type="ECO:0000256" key="12">
    <source>
        <dbReference type="HAMAP-Rule" id="MF_00063"/>
    </source>
</evidence>
<proteinExistence type="inferred from homology"/>
<dbReference type="InterPro" id="IPR002500">
    <property type="entry name" value="PAPS_reduct_dom"/>
</dbReference>